<feature type="transmembrane region" description="Helical" evidence="1">
    <location>
        <begin position="96"/>
        <end position="117"/>
    </location>
</feature>
<dbReference type="Proteomes" id="UP000028294">
    <property type="component" value="Chromosome"/>
</dbReference>
<dbReference type="Pfam" id="PF26363">
    <property type="entry name" value="Phospholipase-like"/>
    <property type="match status" value="1"/>
</dbReference>
<dbReference type="EMBL" id="CP036553">
    <property type="protein sequence ID" value="QCQ37419.1"/>
    <property type="molecule type" value="Genomic_DNA"/>
</dbReference>
<proteinExistence type="predicted"/>
<dbReference type="SUPFAM" id="SSF53474">
    <property type="entry name" value="alpha/beta-Hydrolases"/>
    <property type="match status" value="1"/>
</dbReference>
<keyword evidence="1" id="KW-0812">Transmembrane</keyword>
<dbReference type="AlphaFoldDB" id="A0A4P8MR70"/>
<dbReference type="Gene3D" id="3.40.50.1820">
    <property type="entry name" value="alpha/beta hydrolase"/>
    <property type="match status" value="1"/>
</dbReference>
<sequence length="450" mass="47839">MAEKEYVINGDILVCTDGAKSQTVEVTSQNSVYICGALAATEKDRMAGNFNCLKVGAAAGFIGMIGGAIAGAVVGAATGAALGGKIGSIFGPVGKVIGGVFGGAVGGIVGVFVGGIAGDVVGHLLANAIPGVCRGLTCLAEWSKVHPACEISGNHALMPDAKMNCLLGGVITIVKLNFRLATDYAFLSYFAYERNKPDANDNKPFEPYNTYLDKEKDKELLDELQSDKLPDYTRVTELSEVGLEEGDLEDKKSGFYAQVYKDSNGKYVLVYRGTSNGHDKNREIIPGFSKDWIDDDAKQGIGLGSDQYEQAIKTAQKMKVVVGKENMTITGHSLGGGLAQAAGAAVGCETYAYNPAGVHPNTFNNKEYKVNDPDFSKVHIIYAKIDFLNFFNNNSIIFPNTDGERILIDTDAPVDSLGDLLHKGHDLPYLIKALKKGVKTTNNSVVAKDA</sequence>
<protein>
    <submittedName>
        <fullName evidence="2">DUF4280 domain-containing protein</fullName>
    </submittedName>
</protein>
<evidence type="ECO:0000313" key="3">
    <source>
        <dbReference type="Proteomes" id="UP000028294"/>
    </source>
</evidence>
<feature type="transmembrane region" description="Helical" evidence="1">
    <location>
        <begin position="55"/>
        <end position="84"/>
    </location>
</feature>
<dbReference type="InterPro" id="IPR029058">
    <property type="entry name" value="AB_hydrolase_fold"/>
</dbReference>
<name>A0A4P8MR70_BACFG</name>
<gene>
    <name evidence="2" type="ORF">IA74_015595</name>
</gene>
<evidence type="ECO:0000256" key="1">
    <source>
        <dbReference type="SAM" id="Phobius"/>
    </source>
</evidence>
<dbReference type="RefSeq" id="WP_050496751.1">
    <property type="nucleotide sequence ID" value="NZ_CAEUHN010000012.1"/>
</dbReference>
<reference evidence="2 3" key="1">
    <citation type="submission" date="2019-03" db="EMBL/GenBank/DDBJ databases">
        <title>Complete genome assembly of MDR B. fragilis.</title>
        <authorList>
            <person name="Sydenham T.V."/>
            <person name="Hasman H."/>
            <person name="Justesen U.S."/>
        </authorList>
    </citation>
    <scope>NUCLEOTIDE SEQUENCE [LARGE SCALE GENOMIC DNA]</scope>
    <source>
        <strain evidence="2 3">DCMOUH0067B</strain>
    </source>
</reference>
<keyword evidence="1" id="KW-0472">Membrane</keyword>
<keyword evidence="1" id="KW-1133">Transmembrane helix</keyword>
<evidence type="ECO:0000313" key="2">
    <source>
        <dbReference type="EMBL" id="QCQ37419.1"/>
    </source>
</evidence>
<organism evidence="2 3">
    <name type="scientific">Bacteroides fragilis</name>
    <dbReference type="NCBI Taxonomy" id="817"/>
    <lineage>
        <taxon>Bacteria</taxon>
        <taxon>Pseudomonadati</taxon>
        <taxon>Bacteroidota</taxon>
        <taxon>Bacteroidia</taxon>
        <taxon>Bacteroidales</taxon>
        <taxon>Bacteroidaceae</taxon>
        <taxon>Bacteroides</taxon>
    </lineage>
</organism>
<accession>A0A4P8MR70</accession>